<feature type="domain" description="HhH-GPD" evidence="4">
    <location>
        <begin position="37"/>
        <end position="187"/>
    </location>
</feature>
<dbReference type="InterPro" id="IPR051912">
    <property type="entry name" value="Alkylbase_DNA_Glycosylase/TA"/>
</dbReference>
<keyword evidence="2" id="KW-0227">DNA damage</keyword>
<dbReference type="FunFam" id="1.10.340.30:FF:000004">
    <property type="entry name" value="DNA-3-methyladenine glycosylase II"/>
    <property type="match status" value="1"/>
</dbReference>
<evidence type="ECO:0000313" key="5">
    <source>
        <dbReference type="EMBL" id="MFD1686567.1"/>
    </source>
</evidence>
<evidence type="ECO:0000313" key="6">
    <source>
        <dbReference type="Proteomes" id="UP001597092"/>
    </source>
</evidence>
<dbReference type="PANTHER" id="PTHR43003:SF5">
    <property type="entry name" value="DNA-3-METHYLADENINE GLYCOSYLASE"/>
    <property type="match status" value="1"/>
</dbReference>
<dbReference type="RefSeq" id="WP_256305882.1">
    <property type="nucleotide sequence ID" value="NZ_JANHAW010000001.1"/>
</dbReference>
<dbReference type="CDD" id="cd00056">
    <property type="entry name" value="ENDO3c"/>
    <property type="match status" value="1"/>
</dbReference>
<keyword evidence="6" id="KW-1185">Reference proteome</keyword>
<protein>
    <submittedName>
        <fullName evidence="5">DNA-3-methyladenine glycosylase family protein</fullName>
    </submittedName>
</protein>
<evidence type="ECO:0000256" key="3">
    <source>
        <dbReference type="ARBA" id="ARBA00023204"/>
    </source>
</evidence>
<organism evidence="5 6">
    <name type="scientific">Halobellus litoreus</name>
    <dbReference type="NCBI Taxonomy" id="755310"/>
    <lineage>
        <taxon>Archaea</taxon>
        <taxon>Methanobacteriati</taxon>
        <taxon>Methanobacteriota</taxon>
        <taxon>Stenosarchaea group</taxon>
        <taxon>Halobacteria</taxon>
        <taxon>Halobacteriales</taxon>
        <taxon>Haloferacaceae</taxon>
        <taxon>Halobellus</taxon>
    </lineage>
</organism>
<dbReference type="GO" id="GO:0006281">
    <property type="term" value="P:DNA repair"/>
    <property type="evidence" value="ECO:0007669"/>
    <property type="project" value="UniProtKB-KW"/>
</dbReference>
<dbReference type="Proteomes" id="UP001597092">
    <property type="component" value="Unassembled WGS sequence"/>
</dbReference>
<dbReference type="Gene3D" id="1.10.1670.40">
    <property type="match status" value="1"/>
</dbReference>
<dbReference type="SUPFAM" id="SSF48150">
    <property type="entry name" value="DNA-glycosylase"/>
    <property type="match status" value="1"/>
</dbReference>
<dbReference type="PANTHER" id="PTHR43003">
    <property type="entry name" value="DNA-3-METHYLADENINE GLYCOSYLASE"/>
    <property type="match status" value="1"/>
</dbReference>
<gene>
    <name evidence="5" type="ORF">ACFSAS_13190</name>
</gene>
<dbReference type="Pfam" id="PF00730">
    <property type="entry name" value="HhH-GPD"/>
    <property type="match status" value="1"/>
</dbReference>
<comment type="similarity">
    <text evidence="1">Belongs to the alkylbase DNA glycosidase AlkA family.</text>
</comment>
<keyword evidence="3" id="KW-0234">DNA repair</keyword>
<evidence type="ECO:0000256" key="1">
    <source>
        <dbReference type="ARBA" id="ARBA00010817"/>
    </source>
</evidence>
<proteinExistence type="inferred from homology"/>
<sequence>MDPVARDPKLGPLVEVHGELPIGTADDEFARLVVAIVNQQLSVESAAAIRERLFDRVEVTPAGVRDAEETTLREVGLSGQKIEYVRNVAAAFDERHLTRDGLAGESDEAVIDALTEIRGVGVWTAKMYLVFVLGRPDVFPVEDLGVRKAMAELYGYDEGDSERMIDHAERWRPYRSYASRYLWRAVD</sequence>
<dbReference type="InterPro" id="IPR000035">
    <property type="entry name" value="Alkylbase_DNA_glycsylse_CS"/>
</dbReference>
<dbReference type="InterPro" id="IPR003265">
    <property type="entry name" value="HhH-GPD_domain"/>
</dbReference>
<reference evidence="5 6" key="1">
    <citation type="journal article" date="2019" name="Int. J. Syst. Evol. Microbiol.">
        <title>The Global Catalogue of Microorganisms (GCM) 10K type strain sequencing project: providing services to taxonomists for standard genome sequencing and annotation.</title>
        <authorList>
            <consortium name="The Broad Institute Genomics Platform"/>
            <consortium name="The Broad Institute Genome Sequencing Center for Infectious Disease"/>
            <person name="Wu L."/>
            <person name="Ma J."/>
        </authorList>
    </citation>
    <scope>NUCLEOTIDE SEQUENCE [LARGE SCALE GENOMIC DNA]</scope>
    <source>
        <strain evidence="5 6">CGMCC 1.10387</strain>
    </source>
</reference>
<dbReference type="AlphaFoldDB" id="A0ABD6DZ57"/>
<dbReference type="InterPro" id="IPR011257">
    <property type="entry name" value="DNA_glycosylase"/>
</dbReference>
<accession>A0ABD6DZ57</accession>
<dbReference type="PROSITE" id="PS00516">
    <property type="entry name" value="ALKYLBASE_DNA_GLYCOS"/>
    <property type="match status" value="1"/>
</dbReference>
<dbReference type="SMART" id="SM00478">
    <property type="entry name" value="ENDO3c"/>
    <property type="match status" value="1"/>
</dbReference>
<comment type="caution">
    <text evidence="5">The sequence shown here is derived from an EMBL/GenBank/DDBJ whole genome shotgun (WGS) entry which is preliminary data.</text>
</comment>
<evidence type="ECO:0000259" key="4">
    <source>
        <dbReference type="SMART" id="SM00478"/>
    </source>
</evidence>
<evidence type="ECO:0000256" key="2">
    <source>
        <dbReference type="ARBA" id="ARBA00022763"/>
    </source>
</evidence>
<name>A0ABD6DZ57_9EURY</name>
<dbReference type="Gene3D" id="1.10.340.30">
    <property type="entry name" value="Hypothetical protein, domain 2"/>
    <property type="match status" value="1"/>
</dbReference>
<dbReference type="EMBL" id="JBHUDP010000005">
    <property type="protein sequence ID" value="MFD1686567.1"/>
    <property type="molecule type" value="Genomic_DNA"/>
</dbReference>